<evidence type="ECO:0000313" key="2">
    <source>
        <dbReference type="Proteomes" id="UP000030762"/>
    </source>
</evidence>
<dbReference type="RefSeq" id="XP_008610102.1">
    <property type="nucleotide sequence ID" value="XM_008611880.1"/>
</dbReference>
<evidence type="ECO:0000313" key="1">
    <source>
        <dbReference type="EMBL" id="EQC36681.1"/>
    </source>
</evidence>
<dbReference type="PANTHER" id="PTHR31827:SF1">
    <property type="entry name" value="EMB|CAB89363.1"/>
    <property type="match status" value="1"/>
</dbReference>
<gene>
    <name evidence="1" type="ORF">SDRG_06116</name>
</gene>
<dbReference type="InParanoid" id="T0QPL0"/>
<sequence length="128" mass="13326">MPTPCAISDCAKFAKVHALCLVHARVLSLVASTATSPTTCTKTHRLCSERGCASHARRLGKCSRHGGARLCSVHGCATPAQTTGKCRLHGGGTLCKQLGCTSFARTGGWCAPHARSHRTPLNSVASDS</sequence>
<dbReference type="GeneID" id="19946843"/>
<organism evidence="1 2">
    <name type="scientific">Saprolegnia diclina (strain VS20)</name>
    <dbReference type="NCBI Taxonomy" id="1156394"/>
    <lineage>
        <taxon>Eukaryota</taxon>
        <taxon>Sar</taxon>
        <taxon>Stramenopiles</taxon>
        <taxon>Oomycota</taxon>
        <taxon>Saprolegniomycetes</taxon>
        <taxon>Saprolegniales</taxon>
        <taxon>Saprolegniaceae</taxon>
        <taxon>Saprolegnia</taxon>
    </lineage>
</organism>
<dbReference type="Proteomes" id="UP000030762">
    <property type="component" value="Unassembled WGS sequence"/>
</dbReference>
<proteinExistence type="predicted"/>
<dbReference type="EMBL" id="JH767147">
    <property type="protein sequence ID" value="EQC36681.1"/>
    <property type="molecule type" value="Genomic_DNA"/>
</dbReference>
<keyword evidence="2" id="KW-1185">Reference proteome</keyword>
<reference evidence="1 2" key="1">
    <citation type="submission" date="2012-04" db="EMBL/GenBank/DDBJ databases">
        <title>The Genome Sequence of Saprolegnia declina VS20.</title>
        <authorList>
            <consortium name="The Broad Institute Genome Sequencing Platform"/>
            <person name="Russ C."/>
            <person name="Nusbaum C."/>
            <person name="Tyler B."/>
            <person name="van West P."/>
            <person name="Dieguez-Uribeondo J."/>
            <person name="de Bruijn I."/>
            <person name="Tripathy S."/>
            <person name="Jiang R."/>
            <person name="Young S.K."/>
            <person name="Zeng Q."/>
            <person name="Gargeya S."/>
            <person name="Fitzgerald M."/>
            <person name="Haas B."/>
            <person name="Abouelleil A."/>
            <person name="Alvarado L."/>
            <person name="Arachchi H.M."/>
            <person name="Berlin A."/>
            <person name="Chapman S.B."/>
            <person name="Goldberg J."/>
            <person name="Griggs A."/>
            <person name="Gujja S."/>
            <person name="Hansen M."/>
            <person name="Howarth C."/>
            <person name="Imamovic A."/>
            <person name="Larimer J."/>
            <person name="McCowen C."/>
            <person name="Montmayeur A."/>
            <person name="Murphy C."/>
            <person name="Neiman D."/>
            <person name="Pearson M."/>
            <person name="Priest M."/>
            <person name="Roberts A."/>
            <person name="Saif S."/>
            <person name="Shea T."/>
            <person name="Sisk P."/>
            <person name="Sykes S."/>
            <person name="Wortman J."/>
            <person name="Nusbaum C."/>
            <person name="Birren B."/>
        </authorList>
    </citation>
    <scope>NUCLEOTIDE SEQUENCE [LARGE SCALE GENOMIC DNA]</scope>
    <source>
        <strain evidence="1 2">VS20</strain>
    </source>
</reference>
<accession>T0QPL0</accession>
<dbReference type="OMA" id="GWCAPHA"/>
<dbReference type="PANTHER" id="PTHR31827">
    <property type="entry name" value="EMB|CAB89363.1"/>
    <property type="match status" value="1"/>
</dbReference>
<protein>
    <submittedName>
        <fullName evidence="1">Uncharacterized protein</fullName>
    </submittedName>
</protein>
<name>T0QPL0_SAPDV</name>
<dbReference type="STRING" id="1156394.T0QPL0"/>
<dbReference type="AlphaFoldDB" id="T0QPL0"/>
<dbReference type="OrthoDB" id="70100at2759"/>
<dbReference type="VEuPathDB" id="FungiDB:SDRG_06116"/>